<protein>
    <submittedName>
        <fullName evidence="4">Glycoside hydrolase family 130 protein</fullName>
    </submittedName>
</protein>
<dbReference type="RefSeq" id="WP_195169902.1">
    <property type="nucleotide sequence ID" value="NZ_CP062983.1"/>
</dbReference>
<organism evidence="4 5">
    <name type="scientific">Phototrophicus methaneseepsis</name>
    <dbReference type="NCBI Taxonomy" id="2710758"/>
    <lineage>
        <taxon>Bacteria</taxon>
        <taxon>Bacillati</taxon>
        <taxon>Chloroflexota</taxon>
        <taxon>Candidatus Thermofontia</taxon>
        <taxon>Phototrophicales</taxon>
        <taxon>Phototrophicaceae</taxon>
        <taxon>Phototrophicus</taxon>
    </lineage>
</organism>
<dbReference type="Pfam" id="PF04041">
    <property type="entry name" value="Glyco_hydro_130"/>
    <property type="match status" value="1"/>
</dbReference>
<name>A0A7S8E7K5_9CHLR</name>
<reference evidence="4 5" key="1">
    <citation type="submission" date="2020-02" db="EMBL/GenBank/DDBJ databases">
        <authorList>
            <person name="Zheng R.K."/>
            <person name="Sun C.M."/>
        </authorList>
    </citation>
    <scope>NUCLEOTIDE SEQUENCE [LARGE SCALE GENOMIC DNA]</scope>
    <source>
        <strain evidence="5">rifampicinis</strain>
    </source>
</reference>
<evidence type="ECO:0000256" key="2">
    <source>
        <dbReference type="ARBA" id="ARBA00022679"/>
    </source>
</evidence>
<evidence type="ECO:0000313" key="4">
    <source>
        <dbReference type="EMBL" id="QPC81831.1"/>
    </source>
</evidence>
<dbReference type="PIRSF" id="PIRSF016202">
    <property type="entry name" value="PH1107"/>
    <property type="match status" value="1"/>
</dbReference>
<dbReference type="CDD" id="cd08993">
    <property type="entry name" value="GH130"/>
    <property type="match status" value="1"/>
</dbReference>
<dbReference type="InterPro" id="IPR023296">
    <property type="entry name" value="Glyco_hydro_beta-prop_sf"/>
</dbReference>
<dbReference type="SUPFAM" id="SSF75005">
    <property type="entry name" value="Arabinanase/levansucrase/invertase"/>
    <property type="match status" value="1"/>
</dbReference>
<dbReference type="Proteomes" id="UP000594468">
    <property type="component" value="Chromosome"/>
</dbReference>
<dbReference type="PANTHER" id="PTHR34106">
    <property type="entry name" value="GLYCOSIDASE"/>
    <property type="match status" value="1"/>
</dbReference>
<gene>
    <name evidence="4" type="ORF">G4Y79_19385</name>
</gene>
<proteinExistence type="inferred from homology"/>
<dbReference type="PANTHER" id="PTHR34106:SF1">
    <property type="entry name" value="1,4-BETA-MANNOSYL-N-ACETYLGLUCOSAMINE PHOSPHORYLASE"/>
    <property type="match status" value="1"/>
</dbReference>
<keyword evidence="2" id="KW-0808">Transferase</keyword>
<keyword evidence="5" id="KW-1185">Reference proteome</keyword>
<dbReference type="AlphaFoldDB" id="A0A7S8E7K5"/>
<keyword evidence="4" id="KW-0378">Hydrolase</keyword>
<dbReference type="GO" id="GO:0016787">
    <property type="term" value="F:hydrolase activity"/>
    <property type="evidence" value="ECO:0007669"/>
    <property type="project" value="UniProtKB-KW"/>
</dbReference>
<dbReference type="GO" id="GO:0016757">
    <property type="term" value="F:glycosyltransferase activity"/>
    <property type="evidence" value="ECO:0007669"/>
    <property type="project" value="UniProtKB-KW"/>
</dbReference>
<dbReference type="InterPro" id="IPR007184">
    <property type="entry name" value="Mannoside_phosphorylase"/>
</dbReference>
<evidence type="ECO:0000313" key="5">
    <source>
        <dbReference type="Proteomes" id="UP000594468"/>
    </source>
</evidence>
<evidence type="ECO:0000256" key="3">
    <source>
        <dbReference type="ARBA" id="ARBA00024356"/>
    </source>
</evidence>
<evidence type="ECO:0000256" key="1">
    <source>
        <dbReference type="ARBA" id="ARBA00022676"/>
    </source>
</evidence>
<dbReference type="Gene3D" id="2.115.10.20">
    <property type="entry name" value="Glycosyl hydrolase domain, family 43"/>
    <property type="match status" value="1"/>
</dbReference>
<accession>A0A7S8E7K5</accession>
<dbReference type="KEGG" id="pmet:G4Y79_19385"/>
<dbReference type="EMBL" id="CP062983">
    <property type="protein sequence ID" value="QPC81831.1"/>
    <property type="molecule type" value="Genomic_DNA"/>
</dbReference>
<sequence>MTVIGDLTSSAVITRYPANPVLTAADVPYPATLVFNAGVVKHQDRYVMVFRNDFRDENSPIGYSTTIGIAYSQDGINWAVEPAPIFPVDLLGLSDASRAYDPRLIRLEDRWALSFAIDTKHGVRAGIALTDDFQRWEIKHISLPDNRNVVLFPRQINGRYMRLERPFPVYGRPEAEAFDVWISESPDLVYWGESKLLLGVEDVPFSNRKIGPGAPPIEIDEGWLVFFHAVDWDDNRGKNGWESTWKKRYTAGVMLLDKDDPTRILGMYDKPLIAPELPYETSEGFRTHVIFPTGAVLEDDGTVKIYYGAADTVIALATANVHDLVELCLGS</sequence>
<keyword evidence="1" id="KW-0328">Glycosyltransferase</keyword>
<comment type="similarity">
    <text evidence="3">Belongs to the glycosyl hydrolase 130 family.</text>
</comment>